<name>A0A0N1H2M9_9EURO</name>
<keyword evidence="9" id="KW-0489">Methyltransferase</keyword>
<protein>
    <submittedName>
        <fullName evidence="9">Pisatin demethylase</fullName>
    </submittedName>
</protein>
<dbReference type="InterPro" id="IPR036396">
    <property type="entry name" value="Cyt_P450_sf"/>
</dbReference>
<organism evidence="9 10">
    <name type="scientific">Cyphellophora attinorum</name>
    <dbReference type="NCBI Taxonomy" id="1664694"/>
    <lineage>
        <taxon>Eukaryota</taxon>
        <taxon>Fungi</taxon>
        <taxon>Dikarya</taxon>
        <taxon>Ascomycota</taxon>
        <taxon>Pezizomycotina</taxon>
        <taxon>Eurotiomycetes</taxon>
        <taxon>Chaetothyriomycetidae</taxon>
        <taxon>Chaetothyriales</taxon>
        <taxon>Cyphellophoraceae</taxon>
        <taxon>Cyphellophora</taxon>
    </lineage>
</organism>
<dbReference type="EMBL" id="LFJN01000053">
    <property type="protein sequence ID" value="KPI34676.1"/>
    <property type="molecule type" value="Genomic_DNA"/>
</dbReference>
<dbReference type="GO" id="GO:0005506">
    <property type="term" value="F:iron ion binding"/>
    <property type="evidence" value="ECO:0007669"/>
    <property type="project" value="InterPro"/>
</dbReference>
<reference evidence="9 10" key="1">
    <citation type="submission" date="2015-06" db="EMBL/GenBank/DDBJ databases">
        <title>Draft genome of the ant-associated black yeast Phialophora attae CBS 131958.</title>
        <authorList>
            <person name="Moreno L.F."/>
            <person name="Stielow B.J."/>
            <person name="de Hoog S."/>
            <person name="Vicente V.A."/>
            <person name="Weiss V.A."/>
            <person name="de Vries M."/>
            <person name="Cruz L.M."/>
            <person name="Souza E.M."/>
        </authorList>
    </citation>
    <scope>NUCLEOTIDE SEQUENCE [LARGE SCALE GENOMIC DNA]</scope>
    <source>
        <strain evidence="9 10">CBS 131958</strain>
    </source>
</reference>
<comment type="caution">
    <text evidence="9">The sequence shown here is derived from an EMBL/GenBank/DDBJ whole genome shotgun (WGS) entry which is preliminary data.</text>
</comment>
<keyword evidence="4 7" id="KW-0560">Oxidoreductase</keyword>
<keyword evidence="10" id="KW-1185">Reference proteome</keyword>
<keyword evidence="8" id="KW-1133">Transmembrane helix</keyword>
<dbReference type="Pfam" id="PF00067">
    <property type="entry name" value="p450"/>
    <property type="match status" value="1"/>
</dbReference>
<keyword evidence="8" id="KW-0472">Membrane</keyword>
<dbReference type="PRINTS" id="PR00385">
    <property type="entry name" value="P450"/>
</dbReference>
<dbReference type="Proteomes" id="UP000038010">
    <property type="component" value="Unassembled WGS sequence"/>
</dbReference>
<dbReference type="GO" id="GO:0016705">
    <property type="term" value="F:oxidoreductase activity, acting on paired donors, with incorporation or reduction of molecular oxygen"/>
    <property type="evidence" value="ECO:0007669"/>
    <property type="project" value="InterPro"/>
</dbReference>
<dbReference type="InterPro" id="IPR050121">
    <property type="entry name" value="Cytochrome_P450_monoxygenase"/>
</dbReference>
<keyword evidence="7" id="KW-0503">Monooxygenase</keyword>
<gene>
    <name evidence="9" type="ORF">AB675_49</name>
</gene>
<dbReference type="GO" id="GO:0020037">
    <property type="term" value="F:heme binding"/>
    <property type="evidence" value="ECO:0007669"/>
    <property type="project" value="InterPro"/>
</dbReference>
<comment type="similarity">
    <text evidence="2 7">Belongs to the cytochrome P450 family.</text>
</comment>
<dbReference type="InterPro" id="IPR017972">
    <property type="entry name" value="Cyt_P450_CS"/>
</dbReference>
<evidence type="ECO:0000256" key="3">
    <source>
        <dbReference type="ARBA" id="ARBA00022723"/>
    </source>
</evidence>
<dbReference type="SUPFAM" id="SSF48264">
    <property type="entry name" value="Cytochrome P450"/>
    <property type="match status" value="1"/>
</dbReference>
<evidence type="ECO:0000256" key="8">
    <source>
        <dbReference type="SAM" id="Phobius"/>
    </source>
</evidence>
<keyword evidence="6 7" id="KW-0349">Heme</keyword>
<evidence type="ECO:0000313" key="10">
    <source>
        <dbReference type="Proteomes" id="UP000038010"/>
    </source>
</evidence>
<accession>A0A0N1H2M9</accession>
<dbReference type="PROSITE" id="PS00086">
    <property type="entry name" value="CYTOCHROME_P450"/>
    <property type="match status" value="1"/>
</dbReference>
<dbReference type="RefSeq" id="XP_017994639.1">
    <property type="nucleotide sequence ID" value="XM_018145177.1"/>
</dbReference>
<dbReference type="InterPro" id="IPR002401">
    <property type="entry name" value="Cyt_P450_E_grp-I"/>
</dbReference>
<dbReference type="VEuPathDB" id="FungiDB:AB675_49"/>
<dbReference type="PANTHER" id="PTHR24305">
    <property type="entry name" value="CYTOCHROME P450"/>
    <property type="match status" value="1"/>
</dbReference>
<dbReference type="GO" id="GO:0008168">
    <property type="term" value="F:methyltransferase activity"/>
    <property type="evidence" value="ECO:0007669"/>
    <property type="project" value="UniProtKB-KW"/>
</dbReference>
<evidence type="ECO:0000256" key="2">
    <source>
        <dbReference type="ARBA" id="ARBA00010617"/>
    </source>
</evidence>
<keyword evidence="8" id="KW-0812">Transmembrane</keyword>
<dbReference type="CDD" id="cd11062">
    <property type="entry name" value="CYP58-like"/>
    <property type="match status" value="1"/>
</dbReference>
<feature type="binding site" description="axial binding residue" evidence="6">
    <location>
        <position position="447"/>
    </location>
    <ligand>
        <name>heme</name>
        <dbReference type="ChEBI" id="CHEBI:30413"/>
    </ligand>
    <ligandPart>
        <name>Fe</name>
        <dbReference type="ChEBI" id="CHEBI:18248"/>
    </ligandPart>
</feature>
<evidence type="ECO:0000256" key="1">
    <source>
        <dbReference type="ARBA" id="ARBA00001971"/>
    </source>
</evidence>
<keyword evidence="9" id="KW-0808">Transferase</keyword>
<evidence type="ECO:0000313" key="9">
    <source>
        <dbReference type="EMBL" id="KPI34676.1"/>
    </source>
</evidence>
<dbReference type="GeneID" id="28736948"/>
<dbReference type="AlphaFoldDB" id="A0A0N1H2M9"/>
<dbReference type="GO" id="GO:0032259">
    <property type="term" value="P:methylation"/>
    <property type="evidence" value="ECO:0007669"/>
    <property type="project" value="UniProtKB-KW"/>
</dbReference>
<keyword evidence="5 6" id="KW-0408">Iron</keyword>
<evidence type="ECO:0000256" key="7">
    <source>
        <dbReference type="RuleBase" id="RU000461"/>
    </source>
</evidence>
<dbReference type="PRINTS" id="PR00463">
    <property type="entry name" value="EP450I"/>
</dbReference>
<dbReference type="STRING" id="1664694.A0A0N1H2M9"/>
<evidence type="ECO:0000256" key="5">
    <source>
        <dbReference type="ARBA" id="ARBA00023004"/>
    </source>
</evidence>
<dbReference type="Gene3D" id="1.10.630.10">
    <property type="entry name" value="Cytochrome P450"/>
    <property type="match status" value="1"/>
</dbReference>
<dbReference type="PANTHER" id="PTHR24305:SF166">
    <property type="entry name" value="CYTOCHROME P450 12A4, MITOCHONDRIAL-RELATED"/>
    <property type="match status" value="1"/>
</dbReference>
<comment type="cofactor">
    <cofactor evidence="1 6">
        <name>heme</name>
        <dbReference type="ChEBI" id="CHEBI:30413"/>
    </cofactor>
</comment>
<dbReference type="OrthoDB" id="3945418at2759"/>
<dbReference type="InterPro" id="IPR001128">
    <property type="entry name" value="Cyt_P450"/>
</dbReference>
<feature type="transmembrane region" description="Helical" evidence="8">
    <location>
        <begin position="14"/>
        <end position="38"/>
    </location>
</feature>
<proteinExistence type="inferred from homology"/>
<keyword evidence="3 6" id="KW-0479">Metal-binding</keyword>
<evidence type="ECO:0000256" key="6">
    <source>
        <dbReference type="PIRSR" id="PIRSR602401-1"/>
    </source>
</evidence>
<evidence type="ECO:0000256" key="4">
    <source>
        <dbReference type="ARBA" id="ARBA00023002"/>
    </source>
</evidence>
<sequence>MATVLYDSGAMLTWAYQCILFGLALLLYFSLTCFYNVFLHPLAKVPGPFLAKISTFWLFGKEIEGDAANNLAQLHKKYGPLIRVKPNEVVINDREAFVTIHRQGTKFYKEENFYNSFKGTHGNLFNIQDPEDHSRRKRLMSPSFSSASLLTHQDIIYASIEPALEAASRLIRLEKQVPLFPIIRKFALDSISAFAFGFDSANPTHVDDNSAGKIFSALDASPHDLLVFQHFPFLRTLTRQLARLFPKMVPDDVLFLTRYGMEKLQASREAKLPDRPGLFKEMEQLLVAKDQKLTDDELVAESSTLFFAGTDTTASTIAFSLWHLLHDKDSYTRLQRELETVMPETTSRPTLKQLEALPFLEACIKEGLRVTCAPRGRLPRVVPSDGLRTNGYFVPPGSVVSIPISYLLYDENTFPEPKQYRPERWLGDDAKNLESYLYPFSRGSRVCIGQTLSMAEQRVCIAQFVRRFSPVKYEPLRPIQGKEYVTWVMMDDLAIRLRENE</sequence>
<dbReference type="GO" id="GO:0004497">
    <property type="term" value="F:monooxygenase activity"/>
    <property type="evidence" value="ECO:0007669"/>
    <property type="project" value="UniProtKB-KW"/>
</dbReference>